<proteinExistence type="predicted"/>
<dbReference type="AlphaFoldDB" id="A0A139HEY7"/>
<organism evidence="2 3">
    <name type="scientific">Pseudocercospora eumusae</name>
    <dbReference type="NCBI Taxonomy" id="321146"/>
    <lineage>
        <taxon>Eukaryota</taxon>
        <taxon>Fungi</taxon>
        <taxon>Dikarya</taxon>
        <taxon>Ascomycota</taxon>
        <taxon>Pezizomycotina</taxon>
        <taxon>Dothideomycetes</taxon>
        <taxon>Dothideomycetidae</taxon>
        <taxon>Mycosphaerellales</taxon>
        <taxon>Mycosphaerellaceae</taxon>
        <taxon>Pseudocercospora</taxon>
    </lineage>
</organism>
<keyword evidence="3" id="KW-1185">Reference proteome</keyword>
<dbReference type="EMBL" id="LFZN01000063">
    <property type="protein sequence ID" value="KXT01003.1"/>
    <property type="molecule type" value="Genomic_DNA"/>
</dbReference>
<feature type="compositionally biased region" description="Polar residues" evidence="1">
    <location>
        <begin position="102"/>
        <end position="111"/>
    </location>
</feature>
<evidence type="ECO:0000313" key="2">
    <source>
        <dbReference type="EMBL" id="KXT01003.1"/>
    </source>
</evidence>
<dbReference type="Proteomes" id="UP000070133">
    <property type="component" value="Unassembled WGS sequence"/>
</dbReference>
<protein>
    <submittedName>
        <fullName evidence="2">Uncharacterized protein</fullName>
    </submittedName>
</protein>
<evidence type="ECO:0000313" key="3">
    <source>
        <dbReference type="Proteomes" id="UP000070133"/>
    </source>
</evidence>
<evidence type="ECO:0000256" key="1">
    <source>
        <dbReference type="SAM" id="MobiDB-lite"/>
    </source>
</evidence>
<name>A0A139HEY7_9PEZI</name>
<feature type="compositionally biased region" description="Basic and acidic residues" evidence="1">
    <location>
        <begin position="49"/>
        <end position="59"/>
    </location>
</feature>
<sequence>MGLKYFPDIDEPQMPRTPRRSRFAYLADMDDEPACAPKQKTSKRSTKSSKSDKPGDKSTKARSIIVSTIEMAKKGLRRLKPTQSDHRSCAPRLGNDCERGGHSTSTEILQDQSRRCSHECSPPGGELKRSHAIRLRPSTAHLKKSRASLNQKLAEEWEYQYLRRQTILKVWP</sequence>
<reference evidence="2 3" key="1">
    <citation type="submission" date="2015-07" db="EMBL/GenBank/DDBJ databases">
        <title>Comparative genomics of the Sigatoka disease complex on banana suggests a link between parallel evolutionary changes in Pseudocercospora fijiensis and Pseudocercospora eumusae and increased virulence on the banana host.</title>
        <authorList>
            <person name="Chang T.-C."/>
            <person name="Salvucci A."/>
            <person name="Crous P.W."/>
            <person name="Stergiopoulos I."/>
        </authorList>
    </citation>
    <scope>NUCLEOTIDE SEQUENCE [LARGE SCALE GENOMIC DNA]</scope>
    <source>
        <strain evidence="2 3">CBS 114824</strain>
    </source>
</reference>
<feature type="region of interest" description="Disordered" evidence="1">
    <location>
        <begin position="1"/>
        <end position="115"/>
    </location>
</feature>
<gene>
    <name evidence="2" type="ORF">AC578_4422</name>
</gene>
<accession>A0A139HEY7</accession>
<comment type="caution">
    <text evidence="2">The sequence shown here is derived from an EMBL/GenBank/DDBJ whole genome shotgun (WGS) entry which is preliminary data.</text>
</comment>
<dbReference type="OrthoDB" id="10555923at2759"/>